<dbReference type="NCBIfam" id="NF001413">
    <property type="entry name" value="PRK00290.1"/>
    <property type="match status" value="1"/>
</dbReference>
<dbReference type="PRINTS" id="PR00301">
    <property type="entry name" value="HEATSHOCK70"/>
</dbReference>
<dbReference type="FunFam" id="3.90.640.10:FF:000003">
    <property type="entry name" value="Molecular chaperone DnaK"/>
    <property type="match status" value="1"/>
</dbReference>
<name>A0A2S4WCZ0_9BASI</name>
<dbReference type="FunFam" id="1.20.1270.10:FF:000007">
    <property type="entry name" value="Heat shock protein, mitochondrial"/>
    <property type="match status" value="1"/>
</dbReference>
<gene>
    <name evidence="8" type="ORF">PSHT_04487</name>
</gene>
<dbReference type="InterPro" id="IPR029047">
    <property type="entry name" value="HSP70_peptide-bd_sf"/>
</dbReference>
<evidence type="ECO:0000313" key="9">
    <source>
        <dbReference type="Proteomes" id="UP000238274"/>
    </source>
</evidence>
<comment type="similarity">
    <text evidence="1 6">Belongs to the heat shock protein 70 family.</text>
</comment>
<dbReference type="GO" id="GO:0140662">
    <property type="term" value="F:ATP-dependent protein folding chaperone"/>
    <property type="evidence" value="ECO:0007669"/>
    <property type="project" value="InterPro"/>
</dbReference>
<dbReference type="FunFam" id="2.60.34.10:FF:000014">
    <property type="entry name" value="Chaperone protein DnaK HSP70"/>
    <property type="match status" value="1"/>
</dbReference>
<keyword evidence="3 6" id="KW-0067">ATP-binding</keyword>
<dbReference type="Pfam" id="PF00012">
    <property type="entry name" value="HSP70"/>
    <property type="match status" value="1"/>
</dbReference>
<organism evidence="8 9">
    <name type="scientific">Puccinia striiformis</name>
    <dbReference type="NCBI Taxonomy" id="27350"/>
    <lineage>
        <taxon>Eukaryota</taxon>
        <taxon>Fungi</taxon>
        <taxon>Dikarya</taxon>
        <taxon>Basidiomycota</taxon>
        <taxon>Pucciniomycotina</taxon>
        <taxon>Pucciniomycetes</taxon>
        <taxon>Pucciniales</taxon>
        <taxon>Pucciniaceae</taxon>
        <taxon>Puccinia</taxon>
    </lineage>
</organism>
<dbReference type="InterPro" id="IPR029048">
    <property type="entry name" value="HSP70_C_sf"/>
</dbReference>
<dbReference type="InterPro" id="IPR013126">
    <property type="entry name" value="Hsp_70_fam"/>
</dbReference>
<feature type="region of interest" description="Disordered" evidence="7">
    <location>
        <begin position="697"/>
        <end position="726"/>
    </location>
</feature>
<evidence type="ECO:0000256" key="6">
    <source>
        <dbReference type="RuleBase" id="RU003322"/>
    </source>
</evidence>
<evidence type="ECO:0000256" key="7">
    <source>
        <dbReference type="SAM" id="MobiDB-lite"/>
    </source>
</evidence>
<feature type="compositionally biased region" description="Basic and acidic residues" evidence="7">
    <location>
        <begin position="671"/>
        <end position="682"/>
    </location>
</feature>
<dbReference type="PROSITE" id="PS00329">
    <property type="entry name" value="HSP70_2"/>
    <property type="match status" value="1"/>
</dbReference>
<keyword evidence="9" id="KW-1185">Reference proteome</keyword>
<dbReference type="PROSITE" id="PS01036">
    <property type="entry name" value="HSP70_3"/>
    <property type="match status" value="1"/>
</dbReference>
<comment type="function">
    <text evidence="4">Required for the assembly of iron-sulfur (Fe/S) clusters in mitochondria. Assisted by the DnaJ-like co-chaperone jac1 and the nucleotide exchange factor mge1, it mediates ATP-dependent Fe-S cluster transfer from the scaffold proteins isu1/isu2 to grx5.</text>
</comment>
<dbReference type="OrthoDB" id="2401965at2759"/>
<dbReference type="GO" id="GO:0005524">
    <property type="term" value="F:ATP binding"/>
    <property type="evidence" value="ECO:0007669"/>
    <property type="project" value="UniProtKB-KW"/>
</dbReference>
<dbReference type="HAMAP" id="MF_00332">
    <property type="entry name" value="DnaK"/>
    <property type="match status" value="1"/>
</dbReference>
<dbReference type="EMBL" id="PKSM01000046">
    <property type="protein sequence ID" value="POW19602.1"/>
    <property type="molecule type" value="Genomic_DNA"/>
</dbReference>
<evidence type="ECO:0000313" key="8">
    <source>
        <dbReference type="EMBL" id="POW19602.1"/>
    </source>
</evidence>
<dbReference type="InterPro" id="IPR043129">
    <property type="entry name" value="ATPase_NBD"/>
</dbReference>
<dbReference type="InterPro" id="IPR018181">
    <property type="entry name" value="Heat_shock_70_CS"/>
</dbReference>
<keyword evidence="2 6" id="KW-0547">Nucleotide-binding</keyword>
<dbReference type="Proteomes" id="UP000238274">
    <property type="component" value="Unassembled WGS sequence"/>
</dbReference>
<dbReference type="GO" id="GO:0051082">
    <property type="term" value="F:unfolded protein binding"/>
    <property type="evidence" value="ECO:0007669"/>
    <property type="project" value="InterPro"/>
</dbReference>
<dbReference type="Gene3D" id="2.60.34.10">
    <property type="entry name" value="Substrate Binding Domain Of DNAk, Chain A, domain 1"/>
    <property type="match status" value="1"/>
</dbReference>
<sequence length="726" mass="79026">MPAALQTRIEYSISGQHPSSMIEKGGFGAADATLYSRSRFPSPRLKFFRWSRPSFRIHPPEGNQPRQISDTSTTVKDKNTPTGLPSSTTPYVYHDDELCSSTIPSSPAPLSPVPDAIPNPSRGIKLPIPAAMVFHPRVIENTEGGRTTPSVVAFTKDGEKLVGIPAKRQALVNYENTFFATKRLLGRKFSDAEVQKDINQVPTKFQIGGYVVQKMKETAEGYLTKEVKHAVITVPAYFNDAQRQATKDAGAIAKLDVLRVINEPTAAALAYGLDREESRLIAVYDLGGGTFDVSILEMQKGVFEVKSTNGDTHLGGEDFDIVLVDHIISEFKKDTGIDLSKDRMAIQRIREAAEKAKIELSSTSQTDINLPFITADATGPKHIDIKLGRAKFESLVSKLVTRTVEPCKKAIADAGVKKDEINDVLLVGGMTRMPRVIETVKSLFGREPSKGVNPDEAVAVGASIQAGVLSGSVTDVLLLDVTPLSLGIETLGGVFTRLINRNTTIPTKKSSVFSTAADGQTAVDIKVFQGERELVRDNKLLGNFQLVGIPPAPKGIPQIEVTFDINADGIVDVSAKDKATNKEQSIVIAASSGLSDKEIERMMNEAEQHAETDKERRSVIEAANQADSVCADTEKAIKEFGDKVPVEEKEEVMKLVAELRELAVKSQSGDESIKAEDIKEAVSKTQQKSLNLFAKVYESRNKEEQANNDSNSTPPPPESEEPKKKD</sequence>
<feature type="region of interest" description="Disordered" evidence="7">
    <location>
        <begin position="665"/>
        <end position="685"/>
    </location>
</feature>
<dbReference type="InterPro" id="IPR012725">
    <property type="entry name" value="Chaperone_DnaK"/>
</dbReference>
<comment type="caution">
    <text evidence="8">The sequence shown here is derived from an EMBL/GenBank/DDBJ whole genome shotgun (WGS) entry which is preliminary data.</text>
</comment>
<proteinExistence type="inferred from homology"/>
<evidence type="ECO:0000256" key="4">
    <source>
        <dbReference type="ARBA" id="ARBA00059314"/>
    </source>
</evidence>
<dbReference type="Gene3D" id="1.20.1270.10">
    <property type="match status" value="1"/>
</dbReference>
<dbReference type="SUPFAM" id="SSF100934">
    <property type="entry name" value="Heat shock protein 70kD (HSP70), C-terminal subdomain"/>
    <property type="match status" value="1"/>
</dbReference>
<evidence type="ECO:0000256" key="5">
    <source>
        <dbReference type="ARBA" id="ARBA00070638"/>
    </source>
</evidence>
<dbReference type="SUPFAM" id="SSF100920">
    <property type="entry name" value="Heat shock protein 70kD (HSP70), peptide-binding domain"/>
    <property type="match status" value="1"/>
</dbReference>
<dbReference type="VEuPathDB" id="FungiDB:PSTT_13199"/>
<dbReference type="PANTHER" id="PTHR19375">
    <property type="entry name" value="HEAT SHOCK PROTEIN 70KDA"/>
    <property type="match status" value="1"/>
</dbReference>
<reference evidence="8 9" key="1">
    <citation type="submission" date="2017-12" db="EMBL/GenBank/DDBJ databases">
        <title>Gene loss provides genomic basis for host adaptation in cereal stripe rust fungi.</title>
        <authorList>
            <person name="Xia C."/>
        </authorList>
    </citation>
    <scope>NUCLEOTIDE SEQUENCE [LARGE SCALE GENOMIC DNA]</scope>
    <source>
        <strain evidence="8 9">93TX-2</strain>
    </source>
</reference>
<dbReference type="Gene3D" id="3.30.420.40">
    <property type="match status" value="2"/>
</dbReference>
<evidence type="ECO:0000256" key="1">
    <source>
        <dbReference type="ARBA" id="ARBA00007381"/>
    </source>
</evidence>
<dbReference type="FunFam" id="3.30.420.40:FF:000020">
    <property type="entry name" value="Chaperone protein HscA homolog"/>
    <property type="match status" value="1"/>
</dbReference>
<evidence type="ECO:0000256" key="3">
    <source>
        <dbReference type="ARBA" id="ARBA00022840"/>
    </source>
</evidence>
<feature type="region of interest" description="Disordered" evidence="7">
    <location>
        <begin position="55"/>
        <end position="91"/>
    </location>
</feature>
<dbReference type="AlphaFoldDB" id="A0A2S4WCZ0"/>
<feature type="compositionally biased region" description="Polar residues" evidence="7">
    <location>
        <begin position="64"/>
        <end position="90"/>
    </location>
</feature>
<dbReference type="VEuPathDB" id="FungiDB:PSHT_04487"/>
<accession>A0A2S4WCZ0</accession>
<reference evidence="9" key="3">
    <citation type="journal article" date="2018" name="Mol. Plant Microbe Interact.">
        <title>Genome sequence resources for the wheat stripe rust pathogen (Puccinia striiformis f. sp. tritici) and the barley stripe rust pathogen (Puccinia striiformis f. sp. hordei).</title>
        <authorList>
            <person name="Xia C."/>
            <person name="Wang M."/>
            <person name="Yin C."/>
            <person name="Cornejo O.E."/>
            <person name="Hulbert S.H."/>
            <person name="Chen X."/>
        </authorList>
    </citation>
    <scope>NUCLEOTIDE SEQUENCE [LARGE SCALE GENOMIC DNA]</scope>
    <source>
        <strain evidence="9">93TX-2</strain>
    </source>
</reference>
<protein>
    <recommendedName>
        <fullName evidence="5">Iron-sulfur cluster biogenesis chaperone, mitochondrial</fullName>
    </recommendedName>
</protein>
<evidence type="ECO:0000256" key="2">
    <source>
        <dbReference type="ARBA" id="ARBA00022741"/>
    </source>
</evidence>
<dbReference type="Gene3D" id="3.90.640.10">
    <property type="entry name" value="Actin, Chain A, domain 4"/>
    <property type="match status" value="1"/>
</dbReference>
<reference evidence="9" key="2">
    <citation type="journal article" date="2018" name="BMC Genomics">
        <title>Genomic insights into host adaptation between the wheat stripe rust pathogen (Puccinia striiformis f. sp. tritici) and the barley stripe rust pathogen (Puccinia striiformis f. sp. hordei).</title>
        <authorList>
            <person name="Xia C."/>
            <person name="Wang M."/>
            <person name="Yin C."/>
            <person name="Cornejo O.E."/>
            <person name="Hulbert S.H."/>
            <person name="Chen X."/>
        </authorList>
    </citation>
    <scope>NUCLEOTIDE SEQUENCE [LARGE SCALE GENOMIC DNA]</scope>
    <source>
        <strain evidence="9">93TX-2</strain>
    </source>
</reference>
<dbReference type="SUPFAM" id="SSF53067">
    <property type="entry name" value="Actin-like ATPase domain"/>
    <property type="match status" value="2"/>
</dbReference>